<reference evidence="5 6" key="1">
    <citation type="journal article" date="2015" name="Nat. Commun.">
        <title>Genomic and transcriptomic evidence for scavenging of diverse organic compounds by widespread deep-sea archaea.</title>
        <authorList>
            <person name="Li M."/>
            <person name="Baker B.J."/>
            <person name="Anantharaman K."/>
            <person name="Jain S."/>
            <person name="Breier J.A."/>
            <person name="Dick G.J."/>
        </authorList>
    </citation>
    <scope>NUCLEOTIDE SEQUENCE [LARGE SCALE GENOMIC DNA]</scope>
    <source>
        <strain evidence="5">Cayman_51_deep</strain>
    </source>
</reference>
<dbReference type="InterPro" id="IPR011053">
    <property type="entry name" value="Single_hybrid_motif"/>
</dbReference>
<dbReference type="PANTHER" id="PTHR45266">
    <property type="entry name" value="OXALOACETATE DECARBOXYLASE ALPHA CHAIN"/>
    <property type="match status" value="1"/>
</dbReference>
<feature type="region of interest" description="Disordered" evidence="3">
    <location>
        <begin position="53"/>
        <end position="79"/>
    </location>
</feature>
<evidence type="ECO:0000313" key="6">
    <source>
        <dbReference type="Proteomes" id="UP000248161"/>
    </source>
</evidence>
<evidence type="ECO:0000256" key="3">
    <source>
        <dbReference type="SAM" id="MobiDB-lite"/>
    </source>
</evidence>
<dbReference type="PROSITE" id="PS50968">
    <property type="entry name" value="BIOTINYL_LIPOYL"/>
    <property type="match status" value="1"/>
</dbReference>
<dbReference type="PANTHER" id="PTHR45266:SF3">
    <property type="entry name" value="OXALOACETATE DECARBOXYLASE ALPHA CHAIN"/>
    <property type="match status" value="1"/>
</dbReference>
<name>A0A2V3HSD3_9ARCH</name>
<evidence type="ECO:0000259" key="4">
    <source>
        <dbReference type="PROSITE" id="PS50968"/>
    </source>
</evidence>
<evidence type="ECO:0000256" key="2">
    <source>
        <dbReference type="ARBA" id="ARBA00023267"/>
    </source>
</evidence>
<proteinExistence type="predicted"/>
<feature type="domain" description="Lipoyl-binding" evidence="4">
    <location>
        <begin position="75"/>
        <end position="144"/>
    </location>
</feature>
<dbReference type="CDD" id="cd06850">
    <property type="entry name" value="biotinyl_domain"/>
    <property type="match status" value="1"/>
</dbReference>
<dbReference type="Proteomes" id="UP000248161">
    <property type="component" value="Unassembled WGS sequence"/>
</dbReference>
<comment type="cofactor">
    <cofactor evidence="1">
        <name>Co(2+)</name>
        <dbReference type="ChEBI" id="CHEBI:48828"/>
    </cofactor>
</comment>
<dbReference type="InterPro" id="IPR001882">
    <property type="entry name" value="Biotin_BS"/>
</dbReference>
<dbReference type="SUPFAM" id="SSF51230">
    <property type="entry name" value="Single hybrid motif"/>
    <property type="match status" value="1"/>
</dbReference>
<dbReference type="Pfam" id="PF00364">
    <property type="entry name" value="Biotin_lipoyl"/>
    <property type="match status" value="1"/>
</dbReference>
<dbReference type="FunFam" id="2.40.50.100:FF:000003">
    <property type="entry name" value="Acetyl-CoA carboxylase biotin carboxyl carrier protein"/>
    <property type="match status" value="1"/>
</dbReference>
<accession>A0A2V3HSD3</accession>
<dbReference type="AlphaFoldDB" id="A0A2V3HSD3"/>
<sequence>MSSARARVGARRGEPVGEKRRVTVDGEEFEVDLERDGDVWNVEIEGRRFSIQVEGGPSFGASRRSAGGGRGKKRSGTISSTIPGKVISLHVTVGDEVKEGDVMIILEAMKMQNEIQAPLSGTVTEVNCESGESVEANVPLVVIEPPE</sequence>
<comment type="caution">
    <text evidence="5">The sequence shown here is derived from an EMBL/GenBank/DDBJ whole genome shotgun (WGS) entry which is preliminary data.</text>
</comment>
<dbReference type="EMBL" id="PSPG01000004">
    <property type="protein sequence ID" value="PXF22048.1"/>
    <property type="molecule type" value="Genomic_DNA"/>
</dbReference>
<organism evidence="5 6">
    <name type="scientific">Candidatus Thalassarchaeum betae</name>
    <dbReference type="NCBI Taxonomy" id="2599289"/>
    <lineage>
        <taxon>Archaea</taxon>
        <taxon>Methanobacteriati</taxon>
        <taxon>Thermoplasmatota</taxon>
        <taxon>Candidatus Poseidoniia</taxon>
        <taxon>Candidatus Poseidoniales</taxon>
        <taxon>Candidatus Thalassarchaeaceae</taxon>
        <taxon>Candidatus Thalassarchaeum</taxon>
    </lineage>
</organism>
<gene>
    <name evidence="5" type="ORF">CXX69_02795</name>
</gene>
<keyword evidence="2" id="KW-0092">Biotin</keyword>
<dbReference type="PROSITE" id="PS00188">
    <property type="entry name" value="BIOTIN"/>
    <property type="match status" value="1"/>
</dbReference>
<evidence type="ECO:0000313" key="5">
    <source>
        <dbReference type="EMBL" id="PXF22048.1"/>
    </source>
</evidence>
<dbReference type="InterPro" id="IPR050709">
    <property type="entry name" value="Biotin_Carboxyl_Carrier/Decarb"/>
</dbReference>
<feature type="compositionally biased region" description="Low complexity" evidence="3">
    <location>
        <begin position="55"/>
        <end position="65"/>
    </location>
</feature>
<evidence type="ECO:0000256" key="1">
    <source>
        <dbReference type="ARBA" id="ARBA00001941"/>
    </source>
</evidence>
<protein>
    <recommendedName>
        <fullName evidence="4">Lipoyl-binding domain-containing protein</fullName>
    </recommendedName>
</protein>
<dbReference type="InterPro" id="IPR000089">
    <property type="entry name" value="Biotin_lipoyl"/>
</dbReference>
<dbReference type="Gene3D" id="2.40.50.100">
    <property type="match status" value="1"/>
</dbReference>